<dbReference type="AlphaFoldDB" id="A0A2G8KF12"/>
<comment type="caution">
    <text evidence="1">The sequence shown here is derived from an EMBL/GenBank/DDBJ whole genome shotgun (WGS) entry which is preliminary data.</text>
</comment>
<keyword evidence="2" id="KW-1185">Reference proteome</keyword>
<protein>
    <submittedName>
        <fullName evidence="1">Uncharacterized protein</fullName>
    </submittedName>
</protein>
<dbReference type="Proteomes" id="UP000230750">
    <property type="component" value="Unassembled WGS sequence"/>
</dbReference>
<name>A0A2G8KF12_STIJA</name>
<accession>A0A2G8KF12</accession>
<evidence type="ECO:0000313" key="1">
    <source>
        <dbReference type="EMBL" id="PIK46598.1"/>
    </source>
</evidence>
<dbReference type="EMBL" id="MRZV01000633">
    <property type="protein sequence ID" value="PIK46598.1"/>
    <property type="molecule type" value="Genomic_DNA"/>
</dbReference>
<sequence>MIIQRTTSMMHSKKSQFVKALDIIEVASRVAFDLLDWLGPSPFSADVYGLCSALRLLSNMQIDDILGEVKSIGNYVGAEALELFNTVDGCGSLIDEKTLQIIDQAIYPDLQEGICDFFAGFDIFINSEQELFCAKVKESFSRSSQYTPSQYVLPENIAIDYFQFTEPGELLPNFYFTNALDVIGAFFRSETVADGMEVLCTVFEPLLTDELGSDDVIQICKAFKRAIMLPLNGYAGNSLFRCHSITHLRHH</sequence>
<organism evidence="1 2">
    <name type="scientific">Stichopus japonicus</name>
    <name type="common">Sea cucumber</name>
    <dbReference type="NCBI Taxonomy" id="307972"/>
    <lineage>
        <taxon>Eukaryota</taxon>
        <taxon>Metazoa</taxon>
        <taxon>Echinodermata</taxon>
        <taxon>Eleutherozoa</taxon>
        <taxon>Echinozoa</taxon>
        <taxon>Holothuroidea</taxon>
        <taxon>Aspidochirotacea</taxon>
        <taxon>Aspidochirotida</taxon>
        <taxon>Stichopodidae</taxon>
        <taxon>Apostichopus</taxon>
    </lineage>
</organism>
<reference evidence="1 2" key="1">
    <citation type="journal article" date="2017" name="PLoS Biol.">
        <title>The sea cucumber genome provides insights into morphological evolution and visceral regeneration.</title>
        <authorList>
            <person name="Zhang X."/>
            <person name="Sun L."/>
            <person name="Yuan J."/>
            <person name="Sun Y."/>
            <person name="Gao Y."/>
            <person name="Zhang L."/>
            <person name="Li S."/>
            <person name="Dai H."/>
            <person name="Hamel J.F."/>
            <person name="Liu C."/>
            <person name="Yu Y."/>
            <person name="Liu S."/>
            <person name="Lin W."/>
            <person name="Guo K."/>
            <person name="Jin S."/>
            <person name="Xu P."/>
            <person name="Storey K.B."/>
            <person name="Huan P."/>
            <person name="Zhang T."/>
            <person name="Zhou Y."/>
            <person name="Zhang J."/>
            <person name="Lin C."/>
            <person name="Li X."/>
            <person name="Xing L."/>
            <person name="Huo D."/>
            <person name="Sun M."/>
            <person name="Wang L."/>
            <person name="Mercier A."/>
            <person name="Li F."/>
            <person name="Yang H."/>
            <person name="Xiang J."/>
        </authorList>
    </citation>
    <scope>NUCLEOTIDE SEQUENCE [LARGE SCALE GENOMIC DNA]</scope>
    <source>
        <strain evidence="1">Shaxun</strain>
        <tissue evidence="1">Muscle</tissue>
    </source>
</reference>
<evidence type="ECO:0000313" key="2">
    <source>
        <dbReference type="Proteomes" id="UP000230750"/>
    </source>
</evidence>
<gene>
    <name evidence="1" type="ORF">BSL78_16531</name>
</gene>
<proteinExistence type="predicted"/>